<comment type="caution">
    <text evidence="3">The sequence shown here is derived from an EMBL/GenBank/DDBJ whole genome shotgun (WGS) entry which is preliminary data.</text>
</comment>
<gene>
    <name evidence="3" type="ORF">ACFSQ0_12515</name>
</gene>
<keyword evidence="1" id="KW-0175">Coiled coil</keyword>
<dbReference type="Pfam" id="PF19579">
    <property type="entry name" value="FtsL_2"/>
    <property type="match status" value="1"/>
</dbReference>
<name>A0ABW5SGJ7_9FLAO</name>
<keyword evidence="4" id="KW-1185">Reference proteome</keyword>
<feature type="coiled-coil region" evidence="1">
    <location>
        <begin position="44"/>
        <end position="71"/>
    </location>
</feature>
<keyword evidence="2" id="KW-0812">Transmembrane</keyword>
<sequence>MSRERVYDFLRGKFLLSEEASKHWWFIIFCTLLALIMIASSHSAERKVHLIAKMNNEVRELRSESIAAKKNLMTLKMKSTLEEKLKNTGVGPAKNPPKKIIVYLND</sequence>
<accession>A0ABW5SGJ7</accession>
<keyword evidence="2" id="KW-0472">Membrane</keyword>
<reference evidence="4" key="1">
    <citation type="journal article" date="2019" name="Int. J. Syst. Evol. Microbiol.">
        <title>The Global Catalogue of Microorganisms (GCM) 10K type strain sequencing project: providing services to taxonomists for standard genome sequencing and annotation.</title>
        <authorList>
            <consortium name="The Broad Institute Genomics Platform"/>
            <consortium name="The Broad Institute Genome Sequencing Center for Infectious Disease"/>
            <person name="Wu L."/>
            <person name="Ma J."/>
        </authorList>
    </citation>
    <scope>NUCLEOTIDE SEQUENCE [LARGE SCALE GENOMIC DNA]</scope>
    <source>
        <strain evidence="4">KCTC 42255</strain>
    </source>
</reference>
<keyword evidence="2" id="KW-1133">Transmembrane helix</keyword>
<dbReference type="RefSeq" id="WP_147861468.1">
    <property type="nucleotide sequence ID" value="NZ_JBHULZ010000041.1"/>
</dbReference>
<dbReference type="EMBL" id="JBHULZ010000041">
    <property type="protein sequence ID" value="MFD2698815.1"/>
    <property type="molecule type" value="Genomic_DNA"/>
</dbReference>
<dbReference type="InterPro" id="IPR045755">
    <property type="entry name" value="FtsL-like"/>
</dbReference>
<proteinExistence type="predicted"/>
<evidence type="ECO:0000256" key="1">
    <source>
        <dbReference type="SAM" id="Coils"/>
    </source>
</evidence>
<evidence type="ECO:0000256" key="2">
    <source>
        <dbReference type="SAM" id="Phobius"/>
    </source>
</evidence>
<organism evidence="3 4">
    <name type="scientific">Mesonia sediminis</name>
    <dbReference type="NCBI Taxonomy" id="1703946"/>
    <lineage>
        <taxon>Bacteria</taxon>
        <taxon>Pseudomonadati</taxon>
        <taxon>Bacteroidota</taxon>
        <taxon>Flavobacteriia</taxon>
        <taxon>Flavobacteriales</taxon>
        <taxon>Flavobacteriaceae</taxon>
        <taxon>Mesonia</taxon>
    </lineage>
</organism>
<protein>
    <submittedName>
        <fullName evidence="3">FtsL-like putative cell division protein</fullName>
    </submittedName>
</protein>
<dbReference type="Proteomes" id="UP001597357">
    <property type="component" value="Unassembled WGS sequence"/>
</dbReference>
<feature type="transmembrane region" description="Helical" evidence="2">
    <location>
        <begin position="24"/>
        <end position="44"/>
    </location>
</feature>
<evidence type="ECO:0000313" key="4">
    <source>
        <dbReference type="Proteomes" id="UP001597357"/>
    </source>
</evidence>
<evidence type="ECO:0000313" key="3">
    <source>
        <dbReference type="EMBL" id="MFD2698815.1"/>
    </source>
</evidence>